<comment type="caution">
    <text evidence="7">The sequence shown here is derived from an EMBL/GenBank/DDBJ whole genome shotgun (WGS) entry which is preliminary data.</text>
</comment>
<gene>
    <name evidence="7" type="ORF">V1264_015365</name>
</gene>
<dbReference type="AlphaFoldDB" id="A0AAN9GGD8"/>
<feature type="domain" description="Prokineticin" evidence="6">
    <location>
        <begin position="4"/>
        <end position="87"/>
    </location>
</feature>
<feature type="signal peptide" evidence="5">
    <location>
        <begin position="1"/>
        <end position="19"/>
    </location>
</feature>
<organism evidence="7 8">
    <name type="scientific">Littorina saxatilis</name>
    <dbReference type="NCBI Taxonomy" id="31220"/>
    <lineage>
        <taxon>Eukaryota</taxon>
        <taxon>Metazoa</taxon>
        <taxon>Spiralia</taxon>
        <taxon>Lophotrochozoa</taxon>
        <taxon>Mollusca</taxon>
        <taxon>Gastropoda</taxon>
        <taxon>Caenogastropoda</taxon>
        <taxon>Littorinimorpha</taxon>
        <taxon>Littorinoidea</taxon>
        <taxon>Littorinidae</taxon>
        <taxon>Littorina</taxon>
    </lineage>
</organism>
<keyword evidence="5" id="KW-0732">Signal</keyword>
<name>A0AAN9GGD8_9CAEN</name>
<proteinExistence type="predicted"/>
<dbReference type="Proteomes" id="UP001374579">
    <property type="component" value="Unassembled WGS sequence"/>
</dbReference>
<feature type="region of interest" description="Disordered" evidence="4">
    <location>
        <begin position="87"/>
        <end position="107"/>
    </location>
</feature>
<keyword evidence="3" id="KW-1015">Disulfide bond</keyword>
<evidence type="ECO:0000313" key="7">
    <source>
        <dbReference type="EMBL" id="KAK7107432.1"/>
    </source>
</evidence>
<evidence type="ECO:0000313" key="8">
    <source>
        <dbReference type="Proteomes" id="UP001374579"/>
    </source>
</evidence>
<evidence type="ECO:0000259" key="6">
    <source>
        <dbReference type="Pfam" id="PF06607"/>
    </source>
</evidence>
<dbReference type="Gene3D" id="2.10.80.10">
    <property type="entry name" value="Lipase, subunit A"/>
    <property type="match status" value="1"/>
</dbReference>
<evidence type="ECO:0000256" key="1">
    <source>
        <dbReference type="ARBA" id="ARBA00004613"/>
    </source>
</evidence>
<evidence type="ECO:0000256" key="2">
    <source>
        <dbReference type="ARBA" id="ARBA00022525"/>
    </source>
</evidence>
<protein>
    <recommendedName>
        <fullName evidence="6">Prokineticin domain-containing protein</fullName>
    </recommendedName>
</protein>
<dbReference type="GO" id="GO:0005576">
    <property type="term" value="C:extracellular region"/>
    <property type="evidence" value="ECO:0007669"/>
    <property type="project" value="UniProtKB-SubCell"/>
</dbReference>
<feature type="chain" id="PRO_5042909051" description="Prokineticin domain-containing protein" evidence="5">
    <location>
        <begin position="20"/>
        <end position="107"/>
    </location>
</feature>
<evidence type="ECO:0000256" key="4">
    <source>
        <dbReference type="SAM" id="MobiDB-lite"/>
    </source>
</evidence>
<feature type="compositionally biased region" description="Polar residues" evidence="4">
    <location>
        <begin position="96"/>
        <end position="107"/>
    </location>
</feature>
<evidence type="ECO:0000256" key="3">
    <source>
        <dbReference type="ARBA" id="ARBA00023157"/>
    </source>
</evidence>
<dbReference type="Pfam" id="PF06607">
    <property type="entry name" value="Prokineticin"/>
    <property type="match status" value="1"/>
</dbReference>
<evidence type="ECO:0000256" key="5">
    <source>
        <dbReference type="SAM" id="SignalP"/>
    </source>
</evidence>
<accession>A0AAN9GGD8</accession>
<sequence length="107" mass="11481">MMRHVLLLALVLLPALVCGKQCGSDADCGSGECCITFGRKRFEMTFGSGHCTAMAQLGEACEPYRNLFGNGHSFNCPCASGLECHGETEKHEGGSDSYQNSRCTNPQ</sequence>
<dbReference type="InterPro" id="IPR023569">
    <property type="entry name" value="Prokineticin_domain"/>
</dbReference>
<keyword evidence="2" id="KW-0964">Secreted</keyword>
<reference evidence="7 8" key="1">
    <citation type="submission" date="2024-02" db="EMBL/GenBank/DDBJ databases">
        <title>Chromosome-scale genome assembly of the rough periwinkle Littorina saxatilis.</title>
        <authorList>
            <person name="De Jode A."/>
            <person name="Faria R."/>
            <person name="Formenti G."/>
            <person name="Sims Y."/>
            <person name="Smith T.P."/>
            <person name="Tracey A."/>
            <person name="Wood J.M.D."/>
            <person name="Zagrodzka Z.B."/>
            <person name="Johannesson K."/>
            <person name="Butlin R.K."/>
            <person name="Leder E.H."/>
        </authorList>
    </citation>
    <scope>NUCLEOTIDE SEQUENCE [LARGE SCALE GENOMIC DNA]</scope>
    <source>
        <strain evidence="7">Snail1</strain>
        <tissue evidence="7">Muscle</tissue>
    </source>
</reference>
<dbReference type="EMBL" id="JBAMIC010000004">
    <property type="protein sequence ID" value="KAK7107432.1"/>
    <property type="molecule type" value="Genomic_DNA"/>
</dbReference>
<keyword evidence="8" id="KW-1185">Reference proteome</keyword>
<comment type="subcellular location">
    <subcellularLocation>
        <location evidence="1">Secreted</location>
    </subcellularLocation>
</comment>